<feature type="domain" description="DUF8042" evidence="1">
    <location>
        <begin position="9"/>
        <end position="127"/>
    </location>
</feature>
<dbReference type="InterPro" id="IPR058355">
    <property type="entry name" value="DUF8042"/>
</dbReference>
<protein>
    <recommendedName>
        <fullName evidence="1">DUF8042 domain-containing protein</fullName>
    </recommendedName>
</protein>
<accession>A0ABW5RKX9</accession>
<dbReference type="RefSeq" id="WP_377931891.1">
    <property type="nucleotide sequence ID" value="NZ_JBHUMF010000002.1"/>
</dbReference>
<name>A0ABW5RKX9_9BACI</name>
<dbReference type="EMBL" id="JBHUMF010000002">
    <property type="protein sequence ID" value="MFD2679333.1"/>
    <property type="molecule type" value="Genomic_DNA"/>
</dbReference>
<comment type="caution">
    <text evidence="2">The sequence shown here is derived from an EMBL/GenBank/DDBJ whole genome shotgun (WGS) entry which is preliminary data.</text>
</comment>
<evidence type="ECO:0000313" key="3">
    <source>
        <dbReference type="Proteomes" id="UP001597506"/>
    </source>
</evidence>
<dbReference type="Proteomes" id="UP001597506">
    <property type="component" value="Unassembled WGS sequence"/>
</dbReference>
<keyword evidence="3" id="KW-1185">Reference proteome</keyword>
<evidence type="ECO:0000313" key="2">
    <source>
        <dbReference type="EMBL" id="MFD2679333.1"/>
    </source>
</evidence>
<dbReference type="Pfam" id="PF26154">
    <property type="entry name" value="DUF8042"/>
    <property type="match status" value="1"/>
</dbReference>
<proteinExistence type="predicted"/>
<sequence length="131" mass="15268">MTTIKQLDEKQYTLIHQYTEMLQTVEEAFEYVESSFDDYSKTEGDLVLSDIFAALGQIESSNQLLKELFQEENEVLTTLEKFDVVPNQALKLEGNFNDQNVKEKVIKESLFPAFSAWKMEVEKVMKPFIRN</sequence>
<organism evidence="2 3">
    <name type="scientific">Bacillus seohaeanensis</name>
    <dbReference type="NCBI Taxonomy" id="284580"/>
    <lineage>
        <taxon>Bacteria</taxon>
        <taxon>Bacillati</taxon>
        <taxon>Bacillota</taxon>
        <taxon>Bacilli</taxon>
        <taxon>Bacillales</taxon>
        <taxon>Bacillaceae</taxon>
        <taxon>Bacillus</taxon>
    </lineage>
</organism>
<reference evidence="3" key="1">
    <citation type="journal article" date="2019" name="Int. J. Syst. Evol. Microbiol.">
        <title>The Global Catalogue of Microorganisms (GCM) 10K type strain sequencing project: providing services to taxonomists for standard genome sequencing and annotation.</title>
        <authorList>
            <consortium name="The Broad Institute Genomics Platform"/>
            <consortium name="The Broad Institute Genome Sequencing Center for Infectious Disease"/>
            <person name="Wu L."/>
            <person name="Ma J."/>
        </authorList>
    </citation>
    <scope>NUCLEOTIDE SEQUENCE [LARGE SCALE GENOMIC DNA]</scope>
    <source>
        <strain evidence="3">KCTC 3913</strain>
    </source>
</reference>
<evidence type="ECO:0000259" key="1">
    <source>
        <dbReference type="Pfam" id="PF26154"/>
    </source>
</evidence>
<gene>
    <name evidence="2" type="ORF">ACFSUL_01070</name>
</gene>